<dbReference type="Pfam" id="PF00392">
    <property type="entry name" value="GntR"/>
    <property type="match status" value="1"/>
</dbReference>
<evidence type="ECO:0000256" key="2">
    <source>
        <dbReference type="ARBA" id="ARBA00023125"/>
    </source>
</evidence>
<dbReference type="InterPro" id="IPR036390">
    <property type="entry name" value="WH_DNA-bd_sf"/>
</dbReference>
<accession>A0A953JA92</accession>
<evidence type="ECO:0000259" key="4">
    <source>
        <dbReference type="PROSITE" id="PS50949"/>
    </source>
</evidence>
<dbReference type="AlphaFoldDB" id="A0A953JA92"/>
<dbReference type="Gene3D" id="1.10.10.10">
    <property type="entry name" value="Winged helix-like DNA-binding domain superfamily/Winged helix DNA-binding domain"/>
    <property type="match status" value="1"/>
</dbReference>
<reference evidence="5" key="1">
    <citation type="journal article" date="2021" name="bioRxiv">
        <title>Unraveling nitrogen, sulfur and carbon metabolic pathways and microbial community transcriptional responses to substrate deprivation and toxicity stresses in a bioreactor mimicking anoxic brackish coastal sediment conditions.</title>
        <authorList>
            <person name="Martins P.D."/>
            <person name="Echeveste M.J."/>
            <person name="Arshad A."/>
            <person name="Kurth J."/>
            <person name="Ouboter H."/>
            <person name="Jetten M.S.M."/>
            <person name="Welte C.U."/>
        </authorList>
    </citation>
    <scope>NUCLEOTIDE SEQUENCE</scope>
    <source>
        <strain evidence="5">MAG_39</strain>
    </source>
</reference>
<dbReference type="PRINTS" id="PR00035">
    <property type="entry name" value="HTHGNTR"/>
</dbReference>
<dbReference type="FunFam" id="1.10.10.10:FF:000079">
    <property type="entry name" value="GntR family transcriptional regulator"/>
    <property type="match status" value="1"/>
</dbReference>
<dbReference type="GO" id="GO:0003700">
    <property type="term" value="F:DNA-binding transcription factor activity"/>
    <property type="evidence" value="ECO:0007669"/>
    <property type="project" value="InterPro"/>
</dbReference>
<dbReference type="InterPro" id="IPR000524">
    <property type="entry name" value="Tscrpt_reg_HTH_GntR"/>
</dbReference>
<evidence type="ECO:0000256" key="3">
    <source>
        <dbReference type="ARBA" id="ARBA00023163"/>
    </source>
</evidence>
<evidence type="ECO:0000256" key="1">
    <source>
        <dbReference type="ARBA" id="ARBA00023015"/>
    </source>
</evidence>
<evidence type="ECO:0000313" key="5">
    <source>
        <dbReference type="EMBL" id="MBZ0155405.1"/>
    </source>
</evidence>
<dbReference type="EMBL" id="JAIOIV010000032">
    <property type="protein sequence ID" value="MBZ0155405.1"/>
    <property type="molecule type" value="Genomic_DNA"/>
</dbReference>
<dbReference type="GO" id="GO:0045892">
    <property type="term" value="P:negative regulation of DNA-templated transcription"/>
    <property type="evidence" value="ECO:0007669"/>
    <property type="project" value="TreeGrafter"/>
</dbReference>
<dbReference type="InterPro" id="IPR028978">
    <property type="entry name" value="Chorismate_lyase_/UTRA_dom_sf"/>
</dbReference>
<dbReference type="InterPro" id="IPR050679">
    <property type="entry name" value="Bact_HTH_transcr_reg"/>
</dbReference>
<feature type="domain" description="HTH gntR-type" evidence="4">
    <location>
        <begin position="23"/>
        <end position="91"/>
    </location>
</feature>
<dbReference type="SMART" id="SM00866">
    <property type="entry name" value="UTRA"/>
    <property type="match status" value="1"/>
</dbReference>
<dbReference type="PANTHER" id="PTHR44846">
    <property type="entry name" value="MANNOSYL-D-GLYCERATE TRANSPORT/METABOLISM SYSTEM REPRESSOR MNGR-RELATED"/>
    <property type="match status" value="1"/>
</dbReference>
<dbReference type="InterPro" id="IPR011663">
    <property type="entry name" value="UTRA"/>
</dbReference>
<reference evidence="5" key="2">
    <citation type="submission" date="2021-08" db="EMBL/GenBank/DDBJ databases">
        <authorList>
            <person name="Dalcin Martins P."/>
        </authorList>
    </citation>
    <scope>NUCLEOTIDE SEQUENCE</scope>
    <source>
        <strain evidence="5">MAG_39</strain>
    </source>
</reference>
<dbReference type="PROSITE" id="PS50949">
    <property type="entry name" value="HTH_GNTR"/>
    <property type="match status" value="1"/>
</dbReference>
<evidence type="ECO:0000313" key="6">
    <source>
        <dbReference type="Proteomes" id="UP000705867"/>
    </source>
</evidence>
<keyword evidence="2" id="KW-0238">DNA-binding</keyword>
<dbReference type="GO" id="GO:0003677">
    <property type="term" value="F:DNA binding"/>
    <property type="evidence" value="ECO:0007669"/>
    <property type="project" value="UniProtKB-KW"/>
</dbReference>
<dbReference type="SMART" id="SM00345">
    <property type="entry name" value="HTH_GNTR"/>
    <property type="match status" value="1"/>
</dbReference>
<organism evidence="5 6">
    <name type="scientific">Candidatus Nitrobium versatile</name>
    <dbReference type="NCBI Taxonomy" id="2884831"/>
    <lineage>
        <taxon>Bacteria</taxon>
        <taxon>Pseudomonadati</taxon>
        <taxon>Nitrospirota</taxon>
        <taxon>Nitrospiria</taxon>
        <taxon>Nitrospirales</taxon>
        <taxon>Nitrospiraceae</taxon>
        <taxon>Candidatus Nitrobium</taxon>
    </lineage>
</organism>
<gene>
    <name evidence="5" type="ORF">K8I29_04215</name>
</gene>
<dbReference type="InterPro" id="IPR036388">
    <property type="entry name" value="WH-like_DNA-bd_sf"/>
</dbReference>
<dbReference type="PANTHER" id="PTHR44846:SF1">
    <property type="entry name" value="MANNOSYL-D-GLYCERATE TRANSPORT_METABOLISM SYSTEM REPRESSOR MNGR-RELATED"/>
    <property type="match status" value="1"/>
</dbReference>
<dbReference type="Gene3D" id="3.40.1410.10">
    <property type="entry name" value="Chorismate lyase-like"/>
    <property type="match status" value="1"/>
</dbReference>
<protein>
    <submittedName>
        <fullName evidence="5">GntR family transcriptional regulator</fullName>
    </submittedName>
</protein>
<dbReference type="SUPFAM" id="SSF64288">
    <property type="entry name" value="Chorismate lyase-like"/>
    <property type="match status" value="1"/>
</dbReference>
<dbReference type="Pfam" id="PF07702">
    <property type="entry name" value="UTRA"/>
    <property type="match status" value="1"/>
</dbReference>
<keyword evidence="1" id="KW-0805">Transcription regulation</keyword>
<dbReference type="SUPFAM" id="SSF46785">
    <property type="entry name" value="Winged helix' DNA-binding domain"/>
    <property type="match status" value="1"/>
</dbReference>
<comment type="caution">
    <text evidence="5">The sequence shown here is derived from an EMBL/GenBank/DDBJ whole genome shotgun (WGS) entry which is preliminary data.</text>
</comment>
<keyword evidence="3" id="KW-0804">Transcription</keyword>
<dbReference type="Proteomes" id="UP000705867">
    <property type="component" value="Unassembled WGS sequence"/>
</dbReference>
<name>A0A953JA92_9BACT</name>
<sequence>MSFENIASNVSEAQGAINKRSPIPAYNQLIEIIYQQIKNRDFQPNEMLPSETELCKRYGISRTTVREALRRLTLDGVLYTIKGKGTFVAEPKLDQIMIKIPDFYEDMAERGLKPDVKVLEVKVVSATSLVSKKLMVPLDEKVFRIKRLFLADKKPYVLERKFIVCKDCKILNSFPDEDILSVKDQAVFDVLAGRCHICSEYAQVTIEATTVRPDEAGYLEVPSGSLAFYVDLVAYKKDDVPCGWIASIYRGDLYRFKTKINNYSLSE</sequence>
<proteinExistence type="predicted"/>
<dbReference type="CDD" id="cd07377">
    <property type="entry name" value="WHTH_GntR"/>
    <property type="match status" value="1"/>
</dbReference>